<protein>
    <recommendedName>
        <fullName evidence="2">FAD dependent oxidoreductase domain-containing protein</fullName>
    </recommendedName>
</protein>
<comment type="caution">
    <text evidence="3">The sequence shown here is derived from an EMBL/GenBank/DDBJ whole genome shotgun (WGS) entry which is preliminary data.</text>
</comment>
<reference evidence="3 4" key="1">
    <citation type="submission" date="2017-04" db="EMBL/GenBank/DDBJ databases">
        <title>Draft genome sequence of Marssonina coronaria NL1: causal agent of apple blotch.</title>
        <authorList>
            <person name="Cheng Q."/>
        </authorList>
    </citation>
    <scope>NUCLEOTIDE SEQUENCE [LARGE SCALE GENOMIC DNA]</scope>
    <source>
        <strain evidence="3 4">NL1</strain>
    </source>
</reference>
<evidence type="ECO:0000256" key="1">
    <source>
        <dbReference type="SAM" id="MobiDB-lite"/>
    </source>
</evidence>
<dbReference type="Gene3D" id="3.50.50.60">
    <property type="entry name" value="FAD/NAD(P)-binding domain"/>
    <property type="match status" value="1"/>
</dbReference>
<evidence type="ECO:0000259" key="2">
    <source>
        <dbReference type="Pfam" id="PF01266"/>
    </source>
</evidence>
<feature type="domain" description="FAD dependent oxidoreductase" evidence="2">
    <location>
        <begin position="40"/>
        <end position="226"/>
    </location>
</feature>
<dbReference type="SUPFAM" id="SSF51905">
    <property type="entry name" value="FAD/NAD(P)-binding domain"/>
    <property type="match status" value="1"/>
</dbReference>
<proteinExistence type="predicted"/>
<dbReference type="EMBL" id="MZNU01000335">
    <property type="protein sequence ID" value="OWP00205.1"/>
    <property type="molecule type" value="Genomic_DNA"/>
</dbReference>
<organism evidence="3 4">
    <name type="scientific">Diplocarpon coronariae</name>
    <dbReference type="NCBI Taxonomy" id="2795749"/>
    <lineage>
        <taxon>Eukaryota</taxon>
        <taxon>Fungi</taxon>
        <taxon>Dikarya</taxon>
        <taxon>Ascomycota</taxon>
        <taxon>Pezizomycotina</taxon>
        <taxon>Leotiomycetes</taxon>
        <taxon>Helotiales</taxon>
        <taxon>Drepanopezizaceae</taxon>
        <taxon>Diplocarpon</taxon>
    </lineage>
</organism>
<dbReference type="OrthoDB" id="429143at2759"/>
<dbReference type="InterPro" id="IPR006076">
    <property type="entry name" value="FAD-dep_OxRdtase"/>
</dbReference>
<feature type="region of interest" description="Disordered" evidence="1">
    <location>
        <begin position="265"/>
        <end position="285"/>
    </location>
</feature>
<evidence type="ECO:0000313" key="3">
    <source>
        <dbReference type="EMBL" id="OWP00205.1"/>
    </source>
</evidence>
<evidence type="ECO:0000313" key="4">
    <source>
        <dbReference type="Proteomes" id="UP000242519"/>
    </source>
</evidence>
<gene>
    <name evidence="3" type="ORF">B2J93_5775</name>
</gene>
<dbReference type="Pfam" id="PF01266">
    <property type="entry name" value="DAO"/>
    <property type="match status" value="1"/>
</dbReference>
<dbReference type="InterPro" id="IPR036188">
    <property type="entry name" value="FAD/NAD-bd_sf"/>
</dbReference>
<dbReference type="Proteomes" id="UP000242519">
    <property type="component" value="Unassembled WGS sequence"/>
</dbReference>
<dbReference type="STRING" id="503106.A0A218YYT4"/>
<sequence>MPTPAIHPGLNGLAEMELCHSSSMKWHICPHSKTPFVEEGITEEVGFRLGETFDAAMSDEAWMRLEGAYELMQNYQGAEGDVIRDCRLIEDPVATEEFTQMKGFLGAVVHPSGQVWPYRFVHALLRIVLKARKLNLHRDSSGWIRVKTSRGEVRTHTIVHATNRWASHLIPELSNLVFSSLATASAIKAPEGFLKRTVSQNWDSVNYHLQLPPPYNTIVVGGTKQLLSLDPRRYIGSECEDIKIDAVPEFYKKWPASDLVGWEGSDSAEFGRETGEGRCWTGGKP</sequence>
<name>A0A218YYT4_9HELO</name>
<accession>A0A218YYT4</accession>
<dbReference type="AlphaFoldDB" id="A0A218YYT4"/>
<dbReference type="InParanoid" id="A0A218YYT4"/>
<keyword evidence="4" id="KW-1185">Reference proteome</keyword>
<dbReference type="Gene3D" id="3.30.9.10">
    <property type="entry name" value="D-Amino Acid Oxidase, subunit A, domain 2"/>
    <property type="match status" value="1"/>
</dbReference>